<accession>A0A3S4GJD7</accession>
<organism evidence="5 6">
    <name type="scientific">Devosia equisanguinis</name>
    <dbReference type="NCBI Taxonomy" id="2490941"/>
    <lineage>
        <taxon>Bacteria</taxon>
        <taxon>Pseudomonadati</taxon>
        <taxon>Pseudomonadota</taxon>
        <taxon>Alphaproteobacteria</taxon>
        <taxon>Hyphomicrobiales</taxon>
        <taxon>Devosiaceae</taxon>
        <taxon>Devosia</taxon>
    </lineage>
</organism>
<dbReference type="SMART" id="SM00267">
    <property type="entry name" value="GGDEF"/>
    <property type="match status" value="1"/>
</dbReference>
<evidence type="ECO:0000313" key="6">
    <source>
        <dbReference type="Proteomes" id="UP000268844"/>
    </source>
</evidence>
<proteinExistence type="predicted"/>
<dbReference type="PANTHER" id="PTHR45138:SF9">
    <property type="entry name" value="DIGUANYLATE CYCLASE DGCM-RELATED"/>
    <property type="match status" value="1"/>
</dbReference>
<keyword evidence="3" id="KW-0472">Membrane</keyword>
<keyword evidence="3" id="KW-0812">Transmembrane</keyword>
<gene>
    <name evidence="5" type="primary">yeaJ</name>
    <name evidence="5" type="ORF">DEVEQU_03222</name>
</gene>
<sequence length="255" mass="27604">MRVGRLRVMQVKWPSRYVLRKTALVSVIAAAISISLSTGVRAVLGIEADTVTVLVRLILPFAIAIPIALVGFSKLEETLNAYRDLMRKSSELARRAATDPLTGLLNRRSFIEQFDLTMAHGVGGLFVLADADRLKAINDQYGHLAGDDAIIALGKALETVMGADCLIARIGGDEFCAFVPNRTATLNDAQLAEINRLATEGFATRSGNDRQPVSATCGSVVLRPPTTFREAIERTDRRLYGEKQARSSSGAVQFA</sequence>
<dbReference type="InterPro" id="IPR043128">
    <property type="entry name" value="Rev_trsase/Diguanyl_cyclase"/>
</dbReference>
<dbReference type="InterPro" id="IPR000160">
    <property type="entry name" value="GGDEF_dom"/>
</dbReference>
<dbReference type="Proteomes" id="UP000268844">
    <property type="component" value="Unassembled WGS sequence"/>
</dbReference>
<dbReference type="Pfam" id="PF00990">
    <property type="entry name" value="GGDEF"/>
    <property type="match status" value="1"/>
</dbReference>
<dbReference type="GO" id="GO:1902201">
    <property type="term" value="P:negative regulation of bacterial-type flagellum-dependent cell motility"/>
    <property type="evidence" value="ECO:0007669"/>
    <property type="project" value="TreeGrafter"/>
</dbReference>
<feature type="transmembrane region" description="Helical" evidence="3">
    <location>
        <begin position="52"/>
        <end position="73"/>
    </location>
</feature>
<keyword evidence="5" id="KW-0808">Transferase</keyword>
<dbReference type="EMBL" id="UZWD01000038">
    <property type="protein sequence ID" value="VDS06073.1"/>
    <property type="molecule type" value="Genomic_DNA"/>
</dbReference>
<comment type="catalytic activity">
    <reaction evidence="2">
        <text>2 GTP = 3',3'-c-di-GMP + 2 diphosphate</text>
        <dbReference type="Rhea" id="RHEA:24898"/>
        <dbReference type="ChEBI" id="CHEBI:33019"/>
        <dbReference type="ChEBI" id="CHEBI:37565"/>
        <dbReference type="ChEBI" id="CHEBI:58805"/>
        <dbReference type="EC" id="2.7.7.65"/>
    </reaction>
</comment>
<dbReference type="Gene3D" id="3.30.70.270">
    <property type="match status" value="1"/>
</dbReference>
<dbReference type="GO" id="GO:0052621">
    <property type="term" value="F:diguanylate cyclase activity"/>
    <property type="evidence" value="ECO:0007669"/>
    <property type="project" value="UniProtKB-EC"/>
</dbReference>
<dbReference type="PROSITE" id="PS50887">
    <property type="entry name" value="GGDEF"/>
    <property type="match status" value="1"/>
</dbReference>
<protein>
    <recommendedName>
        <fullName evidence="1">diguanylate cyclase</fullName>
        <ecNumber evidence="1">2.7.7.65</ecNumber>
    </recommendedName>
</protein>
<keyword evidence="6" id="KW-1185">Reference proteome</keyword>
<dbReference type="GO" id="GO:0005886">
    <property type="term" value="C:plasma membrane"/>
    <property type="evidence" value="ECO:0007669"/>
    <property type="project" value="TreeGrafter"/>
</dbReference>
<reference evidence="5 6" key="1">
    <citation type="submission" date="2018-12" db="EMBL/GenBank/DDBJ databases">
        <authorList>
            <person name="Criscuolo A."/>
        </authorList>
    </citation>
    <scope>NUCLEOTIDE SEQUENCE [LARGE SCALE GENOMIC DNA]</scope>
    <source>
        <strain evidence="5">ACIP1116281</strain>
    </source>
</reference>
<evidence type="ECO:0000256" key="1">
    <source>
        <dbReference type="ARBA" id="ARBA00012528"/>
    </source>
</evidence>
<feature type="domain" description="GGDEF" evidence="4">
    <location>
        <begin position="122"/>
        <end position="255"/>
    </location>
</feature>
<evidence type="ECO:0000313" key="5">
    <source>
        <dbReference type="EMBL" id="VDS06073.1"/>
    </source>
</evidence>
<dbReference type="InterPro" id="IPR029787">
    <property type="entry name" value="Nucleotide_cyclase"/>
</dbReference>
<keyword evidence="3" id="KW-1133">Transmembrane helix</keyword>
<name>A0A3S4GJD7_9HYPH</name>
<keyword evidence="5" id="KW-0548">Nucleotidyltransferase</keyword>
<dbReference type="CDD" id="cd01949">
    <property type="entry name" value="GGDEF"/>
    <property type="match status" value="1"/>
</dbReference>
<dbReference type="SUPFAM" id="SSF55073">
    <property type="entry name" value="Nucleotide cyclase"/>
    <property type="match status" value="1"/>
</dbReference>
<dbReference type="NCBIfam" id="TIGR00254">
    <property type="entry name" value="GGDEF"/>
    <property type="match status" value="1"/>
</dbReference>
<evidence type="ECO:0000256" key="3">
    <source>
        <dbReference type="SAM" id="Phobius"/>
    </source>
</evidence>
<dbReference type="InterPro" id="IPR050469">
    <property type="entry name" value="Diguanylate_Cyclase"/>
</dbReference>
<dbReference type="PANTHER" id="PTHR45138">
    <property type="entry name" value="REGULATORY COMPONENTS OF SENSORY TRANSDUCTION SYSTEM"/>
    <property type="match status" value="1"/>
</dbReference>
<dbReference type="EC" id="2.7.7.65" evidence="1"/>
<evidence type="ECO:0000259" key="4">
    <source>
        <dbReference type="PROSITE" id="PS50887"/>
    </source>
</evidence>
<dbReference type="AlphaFoldDB" id="A0A3S4GJD7"/>
<evidence type="ECO:0000256" key="2">
    <source>
        <dbReference type="ARBA" id="ARBA00034247"/>
    </source>
</evidence>
<dbReference type="GO" id="GO:0043709">
    <property type="term" value="P:cell adhesion involved in single-species biofilm formation"/>
    <property type="evidence" value="ECO:0007669"/>
    <property type="project" value="TreeGrafter"/>
</dbReference>